<evidence type="ECO:0000313" key="4">
    <source>
        <dbReference type="Proteomes" id="UP000253759"/>
    </source>
</evidence>
<gene>
    <name evidence="3" type="ORF">DVH29_09295</name>
</gene>
<accession>A0A369W2N1</accession>
<organism evidence="3 4">
    <name type="scientific">Pelagibacterium lacus</name>
    <dbReference type="NCBI Taxonomy" id="2282655"/>
    <lineage>
        <taxon>Bacteria</taxon>
        <taxon>Pseudomonadati</taxon>
        <taxon>Pseudomonadota</taxon>
        <taxon>Alphaproteobacteria</taxon>
        <taxon>Hyphomicrobiales</taxon>
        <taxon>Devosiaceae</taxon>
        <taxon>Pelagibacterium</taxon>
    </lineage>
</organism>
<protein>
    <submittedName>
        <fullName evidence="3">Uncharacterized protein</fullName>
    </submittedName>
</protein>
<dbReference type="AlphaFoldDB" id="A0A369W2N1"/>
<keyword evidence="2" id="KW-1133">Transmembrane helix</keyword>
<evidence type="ECO:0000256" key="2">
    <source>
        <dbReference type="SAM" id="Phobius"/>
    </source>
</evidence>
<comment type="caution">
    <text evidence="3">The sequence shown here is derived from an EMBL/GenBank/DDBJ whole genome shotgun (WGS) entry which is preliminary data.</text>
</comment>
<feature type="transmembrane region" description="Helical" evidence="2">
    <location>
        <begin position="40"/>
        <end position="57"/>
    </location>
</feature>
<dbReference type="EMBL" id="QQNH01000010">
    <property type="protein sequence ID" value="RDE08934.1"/>
    <property type="molecule type" value="Genomic_DNA"/>
</dbReference>
<name>A0A369W2N1_9HYPH</name>
<evidence type="ECO:0000313" key="3">
    <source>
        <dbReference type="EMBL" id="RDE08934.1"/>
    </source>
</evidence>
<sequence length="59" mass="6217">MVSPVDHQHSRDDVEREGEAQAPEAGRDVHRPRGGIKGPLLGLGVLALLVIVGLVATNL</sequence>
<evidence type="ECO:0000256" key="1">
    <source>
        <dbReference type="SAM" id="MobiDB-lite"/>
    </source>
</evidence>
<proteinExistence type="predicted"/>
<feature type="compositionally biased region" description="Basic and acidic residues" evidence="1">
    <location>
        <begin position="1"/>
        <end position="31"/>
    </location>
</feature>
<keyword evidence="2" id="KW-0812">Transmembrane</keyword>
<keyword evidence="2" id="KW-0472">Membrane</keyword>
<dbReference type="Proteomes" id="UP000253759">
    <property type="component" value="Unassembled WGS sequence"/>
</dbReference>
<keyword evidence="4" id="KW-1185">Reference proteome</keyword>
<reference evidence="4" key="1">
    <citation type="submission" date="2018-07" db="EMBL/GenBank/DDBJ databases">
        <authorList>
            <person name="Liu B.-T."/>
            <person name="Du Z."/>
        </authorList>
    </citation>
    <scope>NUCLEOTIDE SEQUENCE [LARGE SCALE GENOMIC DNA]</scope>
    <source>
        <strain evidence="4">XYN52</strain>
    </source>
</reference>
<feature type="region of interest" description="Disordered" evidence="1">
    <location>
        <begin position="1"/>
        <end position="34"/>
    </location>
</feature>